<evidence type="ECO:0000256" key="9">
    <source>
        <dbReference type="ARBA" id="ARBA00048670"/>
    </source>
</evidence>
<evidence type="ECO:0000256" key="1">
    <source>
        <dbReference type="ARBA" id="ARBA00004974"/>
    </source>
</evidence>
<dbReference type="EC" id="2.2.1.6" evidence="4"/>
<evidence type="ECO:0000256" key="5">
    <source>
        <dbReference type="ARBA" id="ARBA00022630"/>
    </source>
</evidence>
<dbReference type="GO" id="GO:0050660">
    <property type="term" value="F:flavin adenine dinucleotide binding"/>
    <property type="evidence" value="ECO:0007669"/>
    <property type="project" value="TreeGrafter"/>
</dbReference>
<dbReference type="UniPathway" id="UPA00049">
    <property type="reaction ID" value="UER00059"/>
</dbReference>
<sequence>MWGWRPGTSTRCPRRLSSRRCLRNRCSKARGRCYAPPFPSRGSSLATPRMSRPAVKLLCVHNPDHSDAVATPDLPAPSNISEAIAQVVREAGAHVFGLVGNGNIHFVNALPASAELYTSTRHEAGAIAAADAYYRCTGEIAVASTTYGPGFTNALTPLSEAQAARIPMVCIMGDVPTTGLRPIDVDQRAILSALGVRYLTAQPHNGADIARRAFELARRLSVPVVVLTPHDQCAAPLEDAEAPADCCGSDETREPARTGDGSESLDDSAADPTAAVEEVARALRAAQRPLVLVGRAVVETGTSDLVERIGAATGALFLTSAMARECIGPDFSLGIAGGYTHRGRLPTVRSADLVLVLGASLNLLQTRKGTLFGTDAQIIQVDREFRQGFIAVDRRVQADVRDFLPRLVDVLGTPPPRAVGWRREIGTIPPAETEQADPGCFGTRGPDGKLDPRHALRRLNDLLPRNRTVVTDGGHFLGWVPKYIDCPDPRSTVLVGTAVMTIGLGLASAVGTAVGRQDRCTTLFTGDGGTLMALADLDTLLRVGRLHQVPGEPAAVITVLNDEAYGAEVHQYVPQGLDDAAMLVHGQRFAAMGDPWGAPGLTVEDPEQLAEGGEVQRFLADHSGQVCILDVRISRDVIADFLRE</sequence>
<evidence type="ECO:0000256" key="2">
    <source>
        <dbReference type="ARBA" id="ARBA00005025"/>
    </source>
</evidence>
<evidence type="ECO:0000313" key="16">
    <source>
        <dbReference type="Proteomes" id="UP000251047"/>
    </source>
</evidence>
<comment type="catalytic activity">
    <reaction evidence="9">
        <text>2 pyruvate + H(+) = (2S)-2-acetolactate + CO2</text>
        <dbReference type="Rhea" id="RHEA:25249"/>
        <dbReference type="ChEBI" id="CHEBI:15361"/>
        <dbReference type="ChEBI" id="CHEBI:15378"/>
        <dbReference type="ChEBI" id="CHEBI:16526"/>
        <dbReference type="ChEBI" id="CHEBI:58476"/>
        <dbReference type="EC" id="2.2.1.6"/>
    </reaction>
</comment>
<organism evidence="15 16">
    <name type="scientific">Corynebacterium heidelbergense</name>
    <dbReference type="NCBI Taxonomy" id="2055947"/>
    <lineage>
        <taxon>Bacteria</taxon>
        <taxon>Bacillati</taxon>
        <taxon>Actinomycetota</taxon>
        <taxon>Actinomycetes</taxon>
        <taxon>Mycobacteriales</taxon>
        <taxon>Corynebacteriaceae</taxon>
        <taxon>Corynebacterium</taxon>
    </lineage>
</organism>
<evidence type="ECO:0000256" key="6">
    <source>
        <dbReference type="ARBA" id="ARBA00022827"/>
    </source>
</evidence>
<evidence type="ECO:0000256" key="8">
    <source>
        <dbReference type="ARBA" id="ARBA00023304"/>
    </source>
</evidence>
<dbReference type="CDD" id="cd00568">
    <property type="entry name" value="TPP_enzymes"/>
    <property type="match status" value="1"/>
</dbReference>
<dbReference type="GO" id="GO:0030976">
    <property type="term" value="F:thiamine pyrophosphate binding"/>
    <property type="evidence" value="ECO:0007669"/>
    <property type="project" value="InterPro"/>
</dbReference>
<dbReference type="InterPro" id="IPR011766">
    <property type="entry name" value="TPP_enzyme_TPP-bd"/>
</dbReference>
<comment type="caution">
    <text evidence="15">The sequence shown here is derived from an EMBL/GenBank/DDBJ whole genome shotgun (WGS) entry which is preliminary data.</text>
</comment>
<keyword evidence="5" id="KW-0285">Flavoprotein</keyword>
<evidence type="ECO:0000259" key="12">
    <source>
        <dbReference type="Pfam" id="PF00205"/>
    </source>
</evidence>
<evidence type="ECO:0000256" key="10">
    <source>
        <dbReference type="RuleBase" id="RU362132"/>
    </source>
</evidence>
<dbReference type="SUPFAM" id="SSF52518">
    <property type="entry name" value="Thiamin diphosphate-binding fold (THDP-binding)"/>
    <property type="match status" value="2"/>
</dbReference>
<reference evidence="15 16" key="1">
    <citation type="journal article" date="2018" name="Syst. Appl. Microbiol.">
        <title>Corynebacterium heidelbergense sp. nov., isolated from the preen glands of Egyptian geese (Alopochen aegyptiacus).</title>
        <authorList>
            <person name="Braun M.S."/>
            <person name="Wang E."/>
            <person name="Zimmermann S."/>
            <person name="Wink M."/>
        </authorList>
    </citation>
    <scope>NUCLEOTIDE SEQUENCE [LARGE SCALE GENOMIC DNA]</scope>
    <source>
        <strain evidence="15 16">DSM 104638</strain>
    </source>
</reference>
<dbReference type="GO" id="GO:0005948">
    <property type="term" value="C:acetolactate synthase complex"/>
    <property type="evidence" value="ECO:0007669"/>
    <property type="project" value="TreeGrafter"/>
</dbReference>
<dbReference type="PANTHER" id="PTHR18968:SF13">
    <property type="entry name" value="ACETOLACTATE SYNTHASE CATALYTIC SUBUNIT, MITOCHONDRIAL"/>
    <property type="match status" value="1"/>
</dbReference>
<evidence type="ECO:0000256" key="11">
    <source>
        <dbReference type="SAM" id="MobiDB-lite"/>
    </source>
</evidence>
<comment type="pathway">
    <text evidence="2">Amino-acid biosynthesis; L-valine biosynthesis; L-valine from pyruvate: step 1/4.</text>
</comment>
<keyword evidence="6" id="KW-0274">FAD</keyword>
<dbReference type="GO" id="GO:0009099">
    <property type="term" value="P:L-valine biosynthetic process"/>
    <property type="evidence" value="ECO:0007669"/>
    <property type="project" value="UniProtKB-UniPathway"/>
</dbReference>
<dbReference type="InterPro" id="IPR012001">
    <property type="entry name" value="Thiamin_PyroP_enz_TPP-bd_dom"/>
</dbReference>
<dbReference type="UniPathway" id="UPA00047">
    <property type="reaction ID" value="UER00055"/>
</dbReference>
<dbReference type="Proteomes" id="UP000251047">
    <property type="component" value="Unassembled WGS sequence"/>
</dbReference>
<comment type="similarity">
    <text evidence="3 10">Belongs to the TPP enzyme family.</text>
</comment>
<feature type="domain" description="Thiamine pyrophosphate enzyme TPP-binding" evidence="13">
    <location>
        <begin position="472"/>
        <end position="612"/>
    </location>
</feature>
<feature type="region of interest" description="Disordered" evidence="11">
    <location>
        <begin position="239"/>
        <end position="271"/>
    </location>
</feature>
<evidence type="ECO:0000256" key="3">
    <source>
        <dbReference type="ARBA" id="ARBA00007812"/>
    </source>
</evidence>
<comment type="pathway">
    <text evidence="1">Amino-acid biosynthesis; L-isoleucine biosynthesis; L-isoleucine from 2-oxobutanoate: step 1/4.</text>
</comment>
<keyword evidence="7 10" id="KW-0786">Thiamine pyrophosphate</keyword>
<feature type="domain" description="Thiamine pyrophosphate enzyme N-terminal TPP-binding" evidence="14">
    <location>
        <begin position="79"/>
        <end position="180"/>
    </location>
</feature>
<keyword evidence="8" id="KW-0100">Branched-chain amino acid biosynthesis</keyword>
<dbReference type="GO" id="GO:0003984">
    <property type="term" value="F:acetolactate synthase activity"/>
    <property type="evidence" value="ECO:0007669"/>
    <property type="project" value="UniProtKB-EC"/>
</dbReference>
<dbReference type="InterPro" id="IPR029061">
    <property type="entry name" value="THDP-binding"/>
</dbReference>
<dbReference type="GO" id="GO:0009097">
    <property type="term" value="P:isoleucine biosynthetic process"/>
    <property type="evidence" value="ECO:0007669"/>
    <property type="project" value="UniProtKB-UniPathway"/>
</dbReference>
<dbReference type="Gene3D" id="3.40.50.970">
    <property type="match status" value="2"/>
</dbReference>
<dbReference type="EMBL" id="PHQP01000008">
    <property type="protein sequence ID" value="RAV34669.1"/>
    <property type="molecule type" value="Genomic_DNA"/>
</dbReference>
<dbReference type="Pfam" id="PF02775">
    <property type="entry name" value="TPP_enzyme_C"/>
    <property type="match status" value="1"/>
</dbReference>
<gene>
    <name evidence="15" type="ORF">CWC39_01960</name>
</gene>
<evidence type="ECO:0000259" key="13">
    <source>
        <dbReference type="Pfam" id="PF02775"/>
    </source>
</evidence>
<dbReference type="SUPFAM" id="SSF52467">
    <property type="entry name" value="DHS-like NAD/FAD-binding domain"/>
    <property type="match status" value="1"/>
</dbReference>
<dbReference type="Gene3D" id="3.40.50.1220">
    <property type="entry name" value="TPP-binding domain"/>
    <property type="match status" value="1"/>
</dbReference>
<protein>
    <recommendedName>
        <fullName evidence="4">acetolactate synthase</fullName>
        <ecNumber evidence="4">2.2.1.6</ecNumber>
    </recommendedName>
</protein>
<keyword evidence="8" id="KW-0028">Amino-acid biosynthesis</keyword>
<accession>A0A364VDE1</accession>
<dbReference type="AlphaFoldDB" id="A0A364VDE1"/>
<dbReference type="OrthoDB" id="3203527at2"/>
<dbReference type="GO" id="GO:0000287">
    <property type="term" value="F:magnesium ion binding"/>
    <property type="evidence" value="ECO:0007669"/>
    <property type="project" value="InterPro"/>
</dbReference>
<evidence type="ECO:0000256" key="4">
    <source>
        <dbReference type="ARBA" id="ARBA00013145"/>
    </source>
</evidence>
<name>A0A364VDE1_9CORY</name>
<dbReference type="Pfam" id="PF00205">
    <property type="entry name" value="TPP_enzyme_M"/>
    <property type="match status" value="1"/>
</dbReference>
<proteinExistence type="inferred from homology"/>
<evidence type="ECO:0000256" key="7">
    <source>
        <dbReference type="ARBA" id="ARBA00023052"/>
    </source>
</evidence>
<dbReference type="Pfam" id="PF02776">
    <property type="entry name" value="TPP_enzyme_N"/>
    <property type="match status" value="1"/>
</dbReference>
<dbReference type="InterPro" id="IPR029035">
    <property type="entry name" value="DHS-like_NAD/FAD-binding_dom"/>
</dbReference>
<dbReference type="InterPro" id="IPR012000">
    <property type="entry name" value="Thiamin_PyroP_enz_cen_dom"/>
</dbReference>
<dbReference type="CDD" id="cd07035">
    <property type="entry name" value="TPP_PYR_POX_like"/>
    <property type="match status" value="1"/>
</dbReference>
<keyword evidence="15" id="KW-0808">Transferase</keyword>
<evidence type="ECO:0000259" key="14">
    <source>
        <dbReference type="Pfam" id="PF02776"/>
    </source>
</evidence>
<evidence type="ECO:0000313" key="15">
    <source>
        <dbReference type="EMBL" id="RAV34669.1"/>
    </source>
</evidence>
<feature type="domain" description="Thiamine pyrophosphate enzyme central" evidence="12">
    <location>
        <begin position="276"/>
        <end position="407"/>
    </location>
</feature>
<dbReference type="PANTHER" id="PTHR18968">
    <property type="entry name" value="THIAMINE PYROPHOSPHATE ENZYMES"/>
    <property type="match status" value="1"/>
</dbReference>
<dbReference type="InterPro" id="IPR045229">
    <property type="entry name" value="TPP_enz"/>
</dbReference>